<reference evidence="2" key="1">
    <citation type="submission" date="2020-09" db="EMBL/GenBank/DDBJ databases">
        <title>Genome seq and assembly of Limnohabitants sp.</title>
        <authorList>
            <person name="Chhetri G."/>
        </authorList>
    </citation>
    <scope>NUCLEOTIDE SEQUENCE</scope>
    <source>
        <strain evidence="2">JUR4</strain>
    </source>
</reference>
<dbReference type="Proteomes" id="UP000647424">
    <property type="component" value="Unassembled WGS sequence"/>
</dbReference>
<keyword evidence="1" id="KW-0732">Signal</keyword>
<evidence type="ECO:0000313" key="2">
    <source>
        <dbReference type="EMBL" id="MBD8051959.1"/>
    </source>
</evidence>
<gene>
    <name evidence="2" type="ORF">IC609_15590</name>
</gene>
<organism evidence="2 3">
    <name type="scientific">Limnohabitans radicicola</name>
    <dbReference type="NCBI Taxonomy" id="2771427"/>
    <lineage>
        <taxon>Bacteria</taxon>
        <taxon>Pseudomonadati</taxon>
        <taxon>Pseudomonadota</taxon>
        <taxon>Betaproteobacteria</taxon>
        <taxon>Burkholderiales</taxon>
        <taxon>Comamonadaceae</taxon>
        <taxon>Limnohabitans</taxon>
    </lineage>
</organism>
<feature type="chain" id="PRO_5036813774" evidence="1">
    <location>
        <begin position="30"/>
        <end position="405"/>
    </location>
</feature>
<keyword evidence="3" id="KW-1185">Reference proteome</keyword>
<proteinExistence type="predicted"/>
<accession>A0A927FI77</accession>
<evidence type="ECO:0000313" key="3">
    <source>
        <dbReference type="Proteomes" id="UP000647424"/>
    </source>
</evidence>
<comment type="caution">
    <text evidence="2">The sequence shown here is derived from an EMBL/GenBank/DDBJ whole genome shotgun (WGS) entry which is preliminary data.</text>
</comment>
<evidence type="ECO:0000256" key="1">
    <source>
        <dbReference type="SAM" id="SignalP"/>
    </source>
</evidence>
<protein>
    <submittedName>
        <fullName evidence="2">Uncharacterized protein</fullName>
    </submittedName>
</protein>
<dbReference type="RefSeq" id="WP_191820447.1">
    <property type="nucleotide sequence ID" value="NZ_JACYFT010000005.1"/>
</dbReference>
<dbReference type="AlphaFoldDB" id="A0A927FI77"/>
<dbReference type="EMBL" id="JACYFT010000005">
    <property type="protein sequence ID" value="MBD8051959.1"/>
    <property type="molecule type" value="Genomic_DNA"/>
</dbReference>
<feature type="signal peptide" evidence="1">
    <location>
        <begin position="1"/>
        <end position="29"/>
    </location>
</feature>
<name>A0A927FI77_9BURK</name>
<sequence>MTLAFYPTKYWTVLAALLGSMLFTSAVHAQGTVRPEVHKPLSAAQEALKNNQADAALKLSADALAVPDLTAVERNAILRTRAVAATRAQNWDLVIESLEPLVVQPEIAVADKRPMLETLVSASQQKKDYPRLVKWARQYLQDGGPNASMRTVMIQVLAVTGQHAEVVKEMQEKMRLDEAAGKKTAEEELRMLAVSYRQLKDNAGYQATLRKLLIAYPSKAYWSETISRLAQTPGLNQRLELDLYRLLEESGNLEEADEFTDMAQMALRAGLPAEAQRVLAKGYEKGALGKGAEAAAHAKLKAEAQKKAQEDDKLFPQLEKSAKDGNTLAGVGDVHASKQNWAAANAAYALALAAGGLRREQEFRLHYGISLIKAGQKEQGLQQLQAVQGDATAVEIATLWQLLAR</sequence>